<reference evidence="3" key="3">
    <citation type="submission" date="2025-09" db="UniProtKB">
        <authorList>
            <consortium name="Ensembl"/>
        </authorList>
    </citation>
    <scope>IDENTIFICATION</scope>
</reference>
<keyword evidence="2" id="KW-1133">Transmembrane helix</keyword>
<accession>A0A4W6BMP7</accession>
<name>A0A4W6BMP7_LATCA</name>
<dbReference type="STRING" id="8187.ENSLCAP00010002012"/>
<feature type="region of interest" description="Disordered" evidence="1">
    <location>
        <begin position="1"/>
        <end position="22"/>
    </location>
</feature>
<dbReference type="AlphaFoldDB" id="A0A4W6BMP7"/>
<sequence length="77" mass="8265">MESHEKGWAGDKDQLESPESGVGDREIVIVADVVATGLAGVAVKVLLLIPPYLLASHQENQKPENENNGEPDATKRC</sequence>
<evidence type="ECO:0000256" key="2">
    <source>
        <dbReference type="SAM" id="Phobius"/>
    </source>
</evidence>
<feature type="transmembrane region" description="Helical" evidence="2">
    <location>
        <begin position="27"/>
        <end position="49"/>
    </location>
</feature>
<feature type="region of interest" description="Disordered" evidence="1">
    <location>
        <begin position="56"/>
        <end position="77"/>
    </location>
</feature>
<reference evidence="3" key="2">
    <citation type="submission" date="2025-08" db="UniProtKB">
        <authorList>
            <consortium name="Ensembl"/>
        </authorList>
    </citation>
    <scope>IDENTIFICATION</scope>
</reference>
<dbReference type="Proteomes" id="UP000314980">
    <property type="component" value="Unassembled WGS sequence"/>
</dbReference>
<keyword evidence="2" id="KW-0472">Membrane</keyword>
<evidence type="ECO:0000313" key="4">
    <source>
        <dbReference type="Proteomes" id="UP000314980"/>
    </source>
</evidence>
<protein>
    <submittedName>
        <fullName evidence="3">Uncharacterized protein</fullName>
    </submittedName>
</protein>
<reference evidence="4" key="1">
    <citation type="submission" date="2015-09" db="EMBL/GenBank/DDBJ databases">
        <authorList>
            <person name="Sai Rama Sridatta P."/>
        </authorList>
    </citation>
    <scope>NUCLEOTIDE SEQUENCE [LARGE SCALE GENOMIC DNA]</scope>
</reference>
<keyword evidence="2" id="KW-0812">Transmembrane</keyword>
<evidence type="ECO:0000256" key="1">
    <source>
        <dbReference type="SAM" id="MobiDB-lite"/>
    </source>
</evidence>
<dbReference type="GeneTree" id="ENSGT00950000183368"/>
<dbReference type="InParanoid" id="A0A4W6BMP7"/>
<feature type="compositionally biased region" description="Basic and acidic residues" evidence="1">
    <location>
        <begin position="1"/>
        <end position="15"/>
    </location>
</feature>
<dbReference type="Ensembl" id="ENSLCAT00010002079.1">
    <property type="protein sequence ID" value="ENSLCAP00010002012.1"/>
    <property type="gene ID" value="ENSLCAG00010001120.1"/>
</dbReference>
<proteinExistence type="predicted"/>
<organism evidence="3 4">
    <name type="scientific">Lates calcarifer</name>
    <name type="common">Barramundi</name>
    <name type="synonym">Holocentrus calcarifer</name>
    <dbReference type="NCBI Taxonomy" id="8187"/>
    <lineage>
        <taxon>Eukaryota</taxon>
        <taxon>Metazoa</taxon>
        <taxon>Chordata</taxon>
        <taxon>Craniata</taxon>
        <taxon>Vertebrata</taxon>
        <taxon>Euteleostomi</taxon>
        <taxon>Actinopterygii</taxon>
        <taxon>Neopterygii</taxon>
        <taxon>Teleostei</taxon>
        <taxon>Neoteleostei</taxon>
        <taxon>Acanthomorphata</taxon>
        <taxon>Carangaria</taxon>
        <taxon>Carangaria incertae sedis</taxon>
        <taxon>Centropomidae</taxon>
        <taxon>Lates</taxon>
    </lineage>
</organism>
<keyword evidence="4" id="KW-1185">Reference proteome</keyword>
<evidence type="ECO:0000313" key="3">
    <source>
        <dbReference type="Ensembl" id="ENSLCAP00010002012.1"/>
    </source>
</evidence>